<feature type="binding site" evidence="6">
    <location>
        <position position="253"/>
    </location>
    <ligand>
        <name>FAD</name>
        <dbReference type="ChEBI" id="CHEBI:57692"/>
    </ligand>
</feature>
<dbReference type="HOGENOM" id="CLU_002865_7_2_1"/>
<gene>
    <name evidence="8" type="ORF">GYMLUDRAFT_100419</name>
</gene>
<evidence type="ECO:0000256" key="6">
    <source>
        <dbReference type="PIRSR" id="PIRSR000137-2"/>
    </source>
</evidence>
<evidence type="ECO:0000256" key="3">
    <source>
        <dbReference type="ARBA" id="ARBA00022630"/>
    </source>
</evidence>
<dbReference type="PIRSF" id="PIRSF000137">
    <property type="entry name" value="Alcohol_oxidase"/>
    <property type="match status" value="1"/>
</dbReference>
<protein>
    <recommendedName>
        <fullName evidence="7">Glucose-methanol-choline oxidoreductase N-terminal domain-containing protein</fullName>
    </recommendedName>
</protein>
<dbReference type="GO" id="GO:0016614">
    <property type="term" value="F:oxidoreductase activity, acting on CH-OH group of donors"/>
    <property type="evidence" value="ECO:0007669"/>
    <property type="project" value="InterPro"/>
</dbReference>
<evidence type="ECO:0000259" key="7">
    <source>
        <dbReference type="PROSITE" id="PS00624"/>
    </source>
</evidence>
<evidence type="ECO:0000313" key="9">
    <source>
        <dbReference type="Proteomes" id="UP000053593"/>
    </source>
</evidence>
<dbReference type="InterPro" id="IPR007867">
    <property type="entry name" value="GMC_OxRtase_C"/>
</dbReference>
<evidence type="ECO:0000256" key="1">
    <source>
        <dbReference type="ARBA" id="ARBA00001974"/>
    </source>
</evidence>
<name>A0A0D0AS48_9AGAR</name>
<dbReference type="InterPro" id="IPR036188">
    <property type="entry name" value="FAD/NAD-bd_sf"/>
</dbReference>
<proteinExistence type="inferred from homology"/>
<evidence type="ECO:0000256" key="5">
    <source>
        <dbReference type="PIRSR" id="PIRSR000137-1"/>
    </source>
</evidence>
<dbReference type="InterPro" id="IPR000172">
    <property type="entry name" value="GMC_OxRdtase_N"/>
</dbReference>
<feature type="active site" description="Proton donor" evidence="5">
    <location>
        <position position="543"/>
    </location>
</feature>
<dbReference type="Proteomes" id="UP000053593">
    <property type="component" value="Unassembled WGS sequence"/>
</dbReference>
<evidence type="ECO:0000256" key="2">
    <source>
        <dbReference type="ARBA" id="ARBA00010790"/>
    </source>
</evidence>
<dbReference type="PANTHER" id="PTHR11552:SF147">
    <property type="entry name" value="CHOLINE DEHYDROGENASE, MITOCHONDRIAL"/>
    <property type="match status" value="1"/>
</dbReference>
<keyword evidence="4 6" id="KW-0274">FAD</keyword>
<dbReference type="GO" id="GO:0050660">
    <property type="term" value="F:flavin adenine dinucleotide binding"/>
    <property type="evidence" value="ECO:0007669"/>
    <property type="project" value="InterPro"/>
</dbReference>
<dbReference type="PANTHER" id="PTHR11552">
    <property type="entry name" value="GLUCOSE-METHANOL-CHOLINE GMC OXIDOREDUCTASE"/>
    <property type="match status" value="1"/>
</dbReference>
<dbReference type="PROSITE" id="PS00624">
    <property type="entry name" value="GMC_OXRED_2"/>
    <property type="match status" value="1"/>
</dbReference>
<accession>A0A0D0AS48</accession>
<evidence type="ECO:0000256" key="4">
    <source>
        <dbReference type="ARBA" id="ARBA00022827"/>
    </source>
</evidence>
<feature type="binding site" evidence="6">
    <location>
        <begin position="587"/>
        <end position="588"/>
    </location>
    <ligand>
        <name>FAD</name>
        <dbReference type="ChEBI" id="CHEBI:57692"/>
    </ligand>
</feature>
<organism evidence="8 9">
    <name type="scientific">Collybiopsis luxurians FD-317 M1</name>
    <dbReference type="NCBI Taxonomy" id="944289"/>
    <lineage>
        <taxon>Eukaryota</taxon>
        <taxon>Fungi</taxon>
        <taxon>Dikarya</taxon>
        <taxon>Basidiomycota</taxon>
        <taxon>Agaricomycotina</taxon>
        <taxon>Agaricomycetes</taxon>
        <taxon>Agaricomycetidae</taxon>
        <taxon>Agaricales</taxon>
        <taxon>Marasmiineae</taxon>
        <taxon>Omphalotaceae</taxon>
        <taxon>Collybiopsis</taxon>
        <taxon>Collybiopsis luxurians</taxon>
    </lineage>
</organism>
<dbReference type="Pfam" id="PF05199">
    <property type="entry name" value="GMC_oxred_C"/>
    <property type="match status" value="1"/>
</dbReference>
<dbReference type="InterPro" id="IPR012132">
    <property type="entry name" value="GMC_OxRdtase"/>
</dbReference>
<dbReference type="Pfam" id="PF00732">
    <property type="entry name" value="GMC_oxred_N"/>
    <property type="match status" value="1"/>
</dbReference>
<dbReference type="OrthoDB" id="269227at2759"/>
<comment type="cofactor">
    <cofactor evidence="1 6">
        <name>FAD</name>
        <dbReference type="ChEBI" id="CHEBI:57692"/>
    </cofactor>
</comment>
<keyword evidence="9" id="KW-1185">Reference proteome</keyword>
<dbReference type="Gene3D" id="3.30.560.10">
    <property type="entry name" value="Glucose Oxidase, domain 3"/>
    <property type="match status" value="1"/>
</dbReference>
<dbReference type="AlphaFoldDB" id="A0A0D0AS48"/>
<sequence length="608" mass="65134">MGNSVSRYLLTHPIQFSTPSNEPQTSGREFDVVIVGGGTAGCVLASRLSENPSIKVLLIEAGSSYDSNIFTRAPLAFTQAFKTAADWAYETTAQGNMNGRKLYVPRGKILGGSSAINAMVYHHCSPSDFDRWDKEAAPGWSYKELLPYFLKSERYSPSPIHPKVKPEDRGHSGLWLTGHASTPTAINSLAVEACQNIGIPYNDDLNAGRGCLGVANFIATLDSKGSRSSTATAYLTPDILSRPNLFVAISTVVEKVLFEKRGDSVQASGVEISTGRTSPRYRVTARSEVVLCAGAIGTPQLLLLSGIGPAAELKTLDIHTMVDLPAVGKHLNDHISSGSVVFPAKPGHTWDRMRSLPSQMFALFKWLVFGTGPLSAQGAAAAAFVRSDDKCLPYDSKASAGVNVQDLTTGPGAPDIELYWLPSIFTNYGFDDVPASLNGISMGAVALMPESEGSVTLISNSVWDHPLIDPNHLASENDLNVIVRGIRLLLRLARTEPLKSVLDLKNQTTDVNSMFFPGDADPDKVTDEELKAFIKRNGTAPFHPVSSARMGMSPQTSVVNNELRVHGVGGLRVVDASAFPTQVSGHPQAVIVAMAEKAADMMKKALSL</sequence>
<dbReference type="SUPFAM" id="SSF54373">
    <property type="entry name" value="FAD-linked reductases, C-terminal domain"/>
    <property type="match status" value="1"/>
</dbReference>
<evidence type="ECO:0000313" key="8">
    <source>
        <dbReference type="EMBL" id="KIK53250.1"/>
    </source>
</evidence>
<keyword evidence="3" id="KW-0285">Flavoprotein</keyword>
<dbReference type="Gene3D" id="3.50.50.60">
    <property type="entry name" value="FAD/NAD(P)-binding domain"/>
    <property type="match status" value="1"/>
</dbReference>
<feature type="binding site" evidence="6">
    <location>
        <begin position="117"/>
        <end position="120"/>
    </location>
    <ligand>
        <name>FAD</name>
        <dbReference type="ChEBI" id="CHEBI:57692"/>
    </ligand>
</feature>
<feature type="active site" description="Proton acceptor" evidence="5">
    <location>
        <position position="586"/>
    </location>
</feature>
<feature type="domain" description="Glucose-methanol-choline oxidoreductase N-terminal" evidence="7">
    <location>
        <begin position="294"/>
        <end position="308"/>
    </location>
</feature>
<reference evidence="8 9" key="1">
    <citation type="submission" date="2014-04" db="EMBL/GenBank/DDBJ databases">
        <title>Evolutionary Origins and Diversification of the Mycorrhizal Mutualists.</title>
        <authorList>
            <consortium name="DOE Joint Genome Institute"/>
            <consortium name="Mycorrhizal Genomics Consortium"/>
            <person name="Kohler A."/>
            <person name="Kuo A."/>
            <person name="Nagy L.G."/>
            <person name="Floudas D."/>
            <person name="Copeland A."/>
            <person name="Barry K.W."/>
            <person name="Cichocki N."/>
            <person name="Veneault-Fourrey C."/>
            <person name="LaButti K."/>
            <person name="Lindquist E.A."/>
            <person name="Lipzen A."/>
            <person name="Lundell T."/>
            <person name="Morin E."/>
            <person name="Murat C."/>
            <person name="Riley R."/>
            <person name="Ohm R."/>
            <person name="Sun H."/>
            <person name="Tunlid A."/>
            <person name="Henrissat B."/>
            <person name="Grigoriev I.V."/>
            <person name="Hibbett D.S."/>
            <person name="Martin F."/>
        </authorList>
    </citation>
    <scope>NUCLEOTIDE SEQUENCE [LARGE SCALE GENOMIC DNA]</scope>
    <source>
        <strain evidence="8 9">FD-317 M1</strain>
    </source>
</reference>
<dbReference type="SUPFAM" id="SSF51905">
    <property type="entry name" value="FAD/NAD(P)-binding domain"/>
    <property type="match status" value="1"/>
</dbReference>
<dbReference type="EMBL" id="KN834831">
    <property type="protein sequence ID" value="KIK53250.1"/>
    <property type="molecule type" value="Genomic_DNA"/>
</dbReference>
<comment type="similarity">
    <text evidence="2">Belongs to the GMC oxidoreductase family.</text>
</comment>